<name>A0A3S8NFK3_9VIRU</name>
<protein>
    <submittedName>
        <fullName evidence="1">Putative viral structural protein</fullName>
    </submittedName>
</protein>
<gene>
    <name evidence="1" type="ORF">SPV2_gp34</name>
</gene>
<dbReference type="Proteomes" id="UP000272463">
    <property type="component" value="Segment"/>
</dbReference>
<keyword evidence="2" id="KW-1185">Reference proteome</keyword>
<sequence length="111" mass="12687">MSESDILEILTRTNPRDREVAVDIFGDGLPASTLAEMWDVSKRAVYLFKSGSEHPSDETLINMWETGTDQQRKEFLEYYKTVLQRVSKLVDNLLEYYSRGGGQAEQTEGFS</sequence>
<accession>A0A3S8NFK3</accession>
<organism evidence="1 2">
    <name type="scientific">Sulfolobus polyhedral virus 2</name>
    <dbReference type="NCBI Taxonomy" id="2493125"/>
    <lineage>
        <taxon>Viruses</taxon>
        <taxon>Viruses incertae sedis</taxon>
        <taxon>Portogloboviridae</taxon>
        <taxon>Alphaportoglobovirus</taxon>
        <taxon>Alphaportoglobovirus umijigokuense</taxon>
    </lineage>
</organism>
<evidence type="ECO:0000313" key="1">
    <source>
        <dbReference type="EMBL" id="AZI76033.1"/>
    </source>
</evidence>
<reference evidence="1 2" key="1">
    <citation type="journal article" date="2018" name="Environ. Microbiol.">
        <title>New archaeal viruses discovered by metagenomic analysis of viral communities in enrichment cultures.</title>
        <authorList>
            <person name="Liu Y."/>
            <person name="Brandt D."/>
            <person name="Ishino S."/>
            <person name="Ishino Y."/>
            <person name="Koonin E.V."/>
            <person name="Kalinowski J."/>
            <person name="Krupovic M."/>
            <person name="Prangishvili D."/>
        </authorList>
    </citation>
    <scope>NUCLEOTIDE SEQUENCE [LARGE SCALE GENOMIC DNA]</scope>
</reference>
<evidence type="ECO:0000313" key="2">
    <source>
        <dbReference type="Proteomes" id="UP000272463"/>
    </source>
</evidence>
<dbReference type="EMBL" id="MK064567">
    <property type="protein sequence ID" value="AZI76033.1"/>
    <property type="molecule type" value="Genomic_DNA"/>
</dbReference>
<proteinExistence type="predicted"/>